<feature type="region of interest" description="Disordered" evidence="1">
    <location>
        <begin position="21"/>
        <end position="44"/>
    </location>
</feature>
<evidence type="ECO:0000313" key="2">
    <source>
        <dbReference type="EMBL" id="CCH16995.1"/>
    </source>
</evidence>
<dbReference type="AlphaFoldDB" id="I0KZJ8"/>
<keyword evidence="3" id="KW-1185">Reference proteome</keyword>
<dbReference type="Proteomes" id="UP000003448">
    <property type="component" value="Unassembled WGS sequence"/>
</dbReference>
<name>I0KZJ8_9ACTN</name>
<gene>
    <name evidence="2" type="ORF">MILUP08_41913</name>
</gene>
<evidence type="ECO:0000313" key="3">
    <source>
        <dbReference type="Proteomes" id="UP000003448"/>
    </source>
</evidence>
<accession>I0KZJ8</accession>
<comment type="caution">
    <text evidence="2">The sequence shown here is derived from an EMBL/GenBank/DDBJ whole genome shotgun (WGS) entry which is preliminary data.</text>
</comment>
<organism evidence="2 3">
    <name type="scientific">Micromonospora lupini str. Lupac 08</name>
    <dbReference type="NCBI Taxonomy" id="1150864"/>
    <lineage>
        <taxon>Bacteria</taxon>
        <taxon>Bacillati</taxon>
        <taxon>Actinomycetota</taxon>
        <taxon>Actinomycetes</taxon>
        <taxon>Micromonosporales</taxon>
        <taxon>Micromonosporaceae</taxon>
        <taxon>Micromonospora</taxon>
    </lineage>
</organism>
<proteinExistence type="predicted"/>
<evidence type="ECO:0000256" key="1">
    <source>
        <dbReference type="SAM" id="MobiDB-lite"/>
    </source>
</evidence>
<dbReference type="STRING" id="1150864.MILUP08_41913"/>
<dbReference type="EMBL" id="CAIE01000017">
    <property type="protein sequence ID" value="CCH16995.1"/>
    <property type="molecule type" value="Genomic_DNA"/>
</dbReference>
<sequence length="58" mass="6220">MQVEVCVDSGRRNAMRVVVDVGGSGAPGRTRAAEGPGPGCHGDRFDRRRQLSCLILPR</sequence>
<protein>
    <submittedName>
        <fullName evidence="2">Uncharacterized protein</fullName>
    </submittedName>
</protein>
<reference evidence="3" key="1">
    <citation type="journal article" date="2012" name="J. Bacteriol.">
        <title>Genome Sequence of Micromonospora lupini Lupac 08, Isolated from Root Nodules of Lupinus angustifolius.</title>
        <authorList>
            <person name="Alonso-Vega P."/>
            <person name="Normand P."/>
            <person name="Bacigalupe R."/>
            <person name="Pujic P."/>
            <person name="Lajus A."/>
            <person name="Vallenet D."/>
            <person name="Carro L."/>
            <person name="Coll P."/>
            <person name="Trujillo M.E."/>
        </authorList>
    </citation>
    <scope>NUCLEOTIDE SEQUENCE [LARGE SCALE GENOMIC DNA]</scope>
    <source>
        <strain evidence="3">Lupac 08</strain>
    </source>
</reference>